<accession>A0ACD4ZZT8</accession>
<keyword evidence="1" id="KW-0614">Plasmid</keyword>
<sequence>MFVVSALATGLVAIPATAHAEIPVFCNESSLVTAINVANAAGGDTLALAPFCTYTLTSAHGSASDGPVGLPPITTPINMAGLGTTITRAPSAPAFRILEVEGDANVPGTDGRLNLAAVTISGGSAVTPFPGGGIANRGGALTLTSSSVTGSSAVAGGGIYTDNGTVSLTASTVTGNTATSSGGGIYKNSGTVNLLASDVSRNTPDNCAPSGSVFGCAG</sequence>
<geneLocation type="plasmid" evidence="1 2">
    <name>unnamed1</name>
</geneLocation>
<evidence type="ECO:0000313" key="1">
    <source>
        <dbReference type="EMBL" id="WSC03534.1"/>
    </source>
</evidence>
<dbReference type="EMBL" id="CP109110">
    <property type="protein sequence ID" value="WSC03534.1"/>
    <property type="molecule type" value="Genomic_DNA"/>
</dbReference>
<gene>
    <name evidence="1" type="ORF">OG835_42380</name>
</gene>
<evidence type="ECO:0000313" key="2">
    <source>
        <dbReference type="Proteomes" id="UP001348369"/>
    </source>
</evidence>
<keyword evidence="2" id="KW-1185">Reference proteome</keyword>
<name>A0ACD4ZZT8_9ACTN</name>
<reference evidence="1" key="1">
    <citation type="submission" date="2022-10" db="EMBL/GenBank/DDBJ databases">
        <title>The complete genomes of actinobacterial strains from the NBC collection.</title>
        <authorList>
            <person name="Joergensen T.S."/>
            <person name="Alvarez Arevalo M."/>
            <person name="Sterndorff E.B."/>
            <person name="Faurdal D."/>
            <person name="Vuksanovic O."/>
            <person name="Mourched A.-S."/>
            <person name="Charusanti P."/>
            <person name="Shaw S."/>
            <person name="Blin K."/>
            <person name="Weber T."/>
        </authorList>
    </citation>
    <scope>NUCLEOTIDE SEQUENCE</scope>
    <source>
        <strain evidence="1">NBC 01771</strain>
    </source>
</reference>
<organism evidence="1 2">
    <name type="scientific">Streptomyces scopuliridis</name>
    <dbReference type="NCBI Taxonomy" id="452529"/>
    <lineage>
        <taxon>Bacteria</taxon>
        <taxon>Bacillati</taxon>
        <taxon>Actinomycetota</taxon>
        <taxon>Actinomycetes</taxon>
        <taxon>Kitasatosporales</taxon>
        <taxon>Streptomycetaceae</taxon>
        <taxon>Streptomyces</taxon>
    </lineage>
</organism>
<proteinExistence type="predicted"/>
<dbReference type="Proteomes" id="UP001348369">
    <property type="component" value="Plasmid unnamed1"/>
</dbReference>
<protein>
    <submittedName>
        <fullName evidence="1">Uncharacterized protein</fullName>
    </submittedName>
</protein>